<keyword evidence="3" id="KW-1185">Reference proteome</keyword>
<evidence type="ECO:0000313" key="2">
    <source>
        <dbReference type="EMBL" id="EWC46366.1"/>
    </source>
</evidence>
<evidence type="ECO:0000256" key="1">
    <source>
        <dbReference type="SAM" id="MobiDB-lite"/>
    </source>
</evidence>
<dbReference type="HOGENOM" id="CLU_1635353_0_0_1"/>
<sequence length="162" mass="17457">MDYFTKKTTHQIIPLFSGLWTSAAKPENTSNPSGPNDEPSSPVATSQLPNGNGSGAQQASTPSSPTEEDATLVPLPLSPGLESPEISKAPSRKRRRTRSLPPSKVFLLRAPGVKRREGKKNRLAASDVTVHFPKIQIDKGMPEDMQERLVDASNASDLDLEG</sequence>
<reference evidence="2 3" key="1">
    <citation type="submission" date="2013-05" db="EMBL/GenBank/DDBJ databases">
        <title>Drechslerella stenobrocha genome reveals carnivorous origination and mechanical trapping mechanism of predatory fungi.</title>
        <authorList>
            <person name="Liu X."/>
            <person name="Zhang W."/>
            <person name="Liu K."/>
        </authorList>
    </citation>
    <scope>NUCLEOTIDE SEQUENCE [LARGE SCALE GENOMIC DNA]</scope>
    <source>
        <strain evidence="2 3">248</strain>
    </source>
</reference>
<feature type="compositionally biased region" description="Polar residues" evidence="1">
    <location>
        <begin position="27"/>
        <end position="65"/>
    </location>
</feature>
<proteinExistence type="predicted"/>
<dbReference type="AlphaFoldDB" id="W7HQD1"/>
<name>W7HQD1_9PEZI</name>
<organism evidence="2 3">
    <name type="scientific">Drechslerella stenobrocha 248</name>
    <dbReference type="NCBI Taxonomy" id="1043628"/>
    <lineage>
        <taxon>Eukaryota</taxon>
        <taxon>Fungi</taxon>
        <taxon>Dikarya</taxon>
        <taxon>Ascomycota</taxon>
        <taxon>Pezizomycotina</taxon>
        <taxon>Orbiliomycetes</taxon>
        <taxon>Orbiliales</taxon>
        <taxon>Orbiliaceae</taxon>
        <taxon>Drechslerella</taxon>
    </lineage>
</organism>
<feature type="region of interest" description="Disordered" evidence="1">
    <location>
        <begin position="15"/>
        <end position="103"/>
    </location>
</feature>
<accession>W7HQD1</accession>
<feature type="compositionally biased region" description="Low complexity" evidence="1">
    <location>
        <begin position="72"/>
        <end position="84"/>
    </location>
</feature>
<gene>
    <name evidence="2" type="ORF">DRE_04309</name>
</gene>
<evidence type="ECO:0000313" key="3">
    <source>
        <dbReference type="Proteomes" id="UP000024837"/>
    </source>
</evidence>
<dbReference type="Proteomes" id="UP000024837">
    <property type="component" value="Unassembled WGS sequence"/>
</dbReference>
<dbReference type="OrthoDB" id="5390650at2759"/>
<dbReference type="EMBL" id="KI966418">
    <property type="protein sequence ID" value="EWC46366.1"/>
    <property type="molecule type" value="Genomic_DNA"/>
</dbReference>
<protein>
    <submittedName>
        <fullName evidence="2">Uncharacterized protein</fullName>
    </submittedName>
</protein>